<organism evidence="2 3">
    <name type="scientific">Sphagnurus paluster</name>
    <dbReference type="NCBI Taxonomy" id="117069"/>
    <lineage>
        <taxon>Eukaryota</taxon>
        <taxon>Fungi</taxon>
        <taxon>Dikarya</taxon>
        <taxon>Basidiomycota</taxon>
        <taxon>Agaricomycotina</taxon>
        <taxon>Agaricomycetes</taxon>
        <taxon>Agaricomycetidae</taxon>
        <taxon>Agaricales</taxon>
        <taxon>Tricholomatineae</taxon>
        <taxon>Lyophyllaceae</taxon>
        <taxon>Sphagnurus</taxon>
    </lineage>
</organism>
<feature type="signal peptide" evidence="1">
    <location>
        <begin position="1"/>
        <end position="17"/>
    </location>
</feature>
<proteinExistence type="predicted"/>
<sequence>MRLNAVVPLAFFASALAYQVTEPSTSVGWTDIGAQIGSHKYGQQRHLGLYYTIDSLCA</sequence>
<reference evidence="2" key="2">
    <citation type="submission" date="2021-10" db="EMBL/GenBank/DDBJ databases">
        <title>Phylogenomics reveals ancestral predisposition of the termite-cultivated fungus Termitomyces towards a domesticated lifestyle.</title>
        <authorList>
            <person name="Auxier B."/>
            <person name="Grum-Grzhimaylo A."/>
            <person name="Cardenas M.E."/>
            <person name="Lodge J.D."/>
            <person name="Laessoe T."/>
            <person name="Pedersen O."/>
            <person name="Smith M.E."/>
            <person name="Kuyper T.W."/>
            <person name="Franco-Molano E.A."/>
            <person name="Baroni T.J."/>
            <person name="Aanen D.K."/>
        </authorList>
    </citation>
    <scope>NUCLEOTIDE SEQUENCE</scope>
    <source>
        <strain evidence="2">D49</strain>
    </source>
</reference>
<reference evidence="2" key="1">
    <citation type="submission" date="2021-02" db="EMBL/GenBank/DDBJ databases">
        <authorList>
            <person name="Nieuwenhuis M."/>
            <person name="Van De Peppel L.J.J."/>
        </authorList>
    </citation>
    <scope>NUCLEOTIDE SEQUENCE</scope>
    <source>
        <strain evidence="2">D49</strain>
    </source>
</reference>
<protein>
    <submittedName>
        <fullName evidence="2">Uncharacterized protein</fullName>
    </submittedName>
</protein>
<keyword evidence="3" id="KW-1185">Reference proteome</keyword>
<gene>
    <name evidence="2" type="ORF">H0H81_008882</name>
</gene>
<feature type="chain" id="PRO_5040414020" evidence="1">
    <location>
        <begin position="18"/>
        <end position="58"/>
    </location>
</feature>
<dbReference type="AlphaFoldDB" id="A0A9P7GJU8"/>
<dbReference type="EMBL" id="JABCKI010000251">
    <property type="protein sequence ID" value="KAG5651383.1"/>
    <property type="molecule type" value="Genomic_DNA"/>
</dbReference>
<evidence type="ECO:0000313" key="2">
    <source>
        <dbReference type="EMBL" id="KAG5651383.1"/>
    </source>
</evidence>
<dbReference type="OrthoDB" id="5316007at2759"/>
<keyword evidence="1" id="KW-0732">Signal</keyword>
<evidence type="ECO:0000313" key="3">
    <source>
        <dbReference type="Proteomes" id="UP000717328"/>
    </source>
</evidence>
<evidence type="ECO:0000256" key="1">
    <source>
        <dbReference type="SAM" id="SignalP"/>
    </source>
</evidence>
<comment type="caution">
    <text evidence="2">The sequence shown here is derived from an EMBL/GenBank/DDBJ whole genome shotgun (WGS) entry which is preliminary data.</text>
</comment>
<dbReference type="Proteomes" id="UP000717328">
    <property type="component" value="Unassembled WGS sequence"/>
</dbReference>
<accession>A0A9P7GJU8</accession>
<name>A0A9P7GJU8_9AGAR</name>